<feature type="region of interest" description="Disordered" evidence="1">
    <location>
        <begin position="47"/>
        <end position="73"/>
    </location>
</feature>
<reference evidence="5" key="1">
    <citation type="submission" date="2025-08" db="UniProtKB">
        <authorList>
            <consortium name="RefSeq"/>
        </authorList>
    </citation>
    <scope>IDENTIFICATION</scope>
    <source>
        <tissue evidence="5">Gonads</tissue>
    </source>
</reference>
<dbReference type="GeneID" id="106164669"/>
<gene>
    <name evidence="5" type="primary">LOC106164669</name>
</gene>
<evidence type="ECO:0000256" key="2">
    <source>
        <dbReference type="SAM" id="SignalP"/>
    </source>
</evidence>
<dbReference type="STRING" id="7574.A0A1S3IIS0"/>
<dbReference type="InterPro" id="IPR036465">
    <property type="entry name" value="vWFA_dom_sf"/>
</dbReference>
<dbReference type="PANTHER" id="PTHR24020:SF87">
    <property type="entry name" value="COLLAGEN ALPHA-1(VI) CHAIN-LIKE"/>
    <property type="match status" value="1"/>
</dbReference>
<dbReference type="SUPFAM" id="SSF53300">
    <property type="entry name" value="vWA-like"/>
    <property type="match status" value="1"/>
</dbReference>
<evidence type="ECO:0000313" key="5">
    <source>
        <dbReference type="RefSeq" id="XP_013398107.1"/>
    </source>
</evidence>
<dbReference type="AlphaFoldDB" id="A0A1S3IIS0"/>
<dbReference type="PRINTS" id="PR00453">
    <property type="entry name" value="VWFADOMAIN"/>
</dbReference>
<dbReference type="InParanoid" id="A0A1S3IIS0"/>
<sequence length="310" mass="32928">MKTTGIQAFIICVTLVFIVEGRDDQDTVAKKILDKISSFLTPKKVVVPRGPAGPGGPSVRGPAGPRGTSRGATTTYVTPNLDFLYVLDSSGSIGSEHFDKAKKGVQAQVDVIDLKSKISPSGTHVGLIEFSSPAKTHVEFTLRQYTSAAAIKAAVGKINYDDGRSTATADALRLAKKHFDQYGVRENVKVAWVITDGQSNRGGNPKIPADELKKNGVEICVVGIGNNINWKEIKDIAMSDCHFDVESYEALLGINEKTLTMARAAVAAKARAMARAAAAAKARALARGRALAKARAAMAQARARAMAGRH</sequence>
<dbReference type="Gene3D" id="3.40.50.410">
    <property type="entry name" value="von Willebrand factor, type A domain"/>
    <property type="match status" value="1"/>
</dbReference>
<dbReference type="Pfam" id="PF00092">
    <property type="entry name" value="VWA"/>
    <property type="match status" value="1"/>
</dbReference>
<dbReference type="RefSeq" id="XP_013398107.1">
    <property type="nucleotide sequence ID" value="XM_013542653.2"/>
</dbReference>
<accession>A0A1S3IIS0</accession>
<feature type="chain" id="PRO_5010288145" evidence="2">
    <location>
        <begin position="22"/>
        <end position="310"/>
    </location>
</feature>
<evidence type="ECO:0000313" key="4">
    <source>
        <dbReference type="Proteomes" id="UP000085678"/>
    </source>
</evidence>
<evidence type="ECO:0000256" key="1">
    <source>
        <dbReference type="SAM" id="MobiDB-lite"/>
    </source>
</evidence>
<dbReference type="OrthoDB" id="5964156at2759"/>
<feature type="signal peptide" evidence="2">
    <location>
        <begin position="1"/>
        <end position="21"/>
    </location>
</feature>
<keyword evidence="2" id="KW-0732">Signal</keyword>
<name>A0A1S3IIS0_LINAN</name>
<proteinExistence type="predicted"/>
<dbReference type="InterPro" id="IPR050525">
    <property type="entry name" value="ECM_Assembly_Org"/>
</dbReference>
<dbReference type="KEGG" id="lak:106164669"/>
<dbReference type="Proteomes" id="UP000085678">
    <property type="component" value="Unplaced"/>
</dbReference>
<evidence type="ECO:0000259" key="3">
    <source>
        <dbReference type="PROSITE" id="PS50234"/>
    </source>
</evidence>
<feature type="domain" description="VWFA" evidence="3">
    <location>
        <begin position="82"/>
        <end position="258"/>
    </location>
</feature>
<organism evidence="4 5">
    <name type="scientific">Lingula anatina</name>
    <name type="common">Brachiopod</name>
    <name type="synonym">Lingula unguis</name>
    <dbReference type="NCBI Taxonomy" id="7574"/>
    <lineage>
        <taxon>Eukaryota</taxon>
        <taxon>Metazoa</taxon>
        <taxon>Spiralia</taxon>
        <taxon>Lophotrochozoa</taxon>
        <taxon>Brachiopoda</taxon>
        <taxon>Linguliformea</taxon>
        <taxon>Lingulata</taxon>
        <taxon>Lingulida</taxon>
        <taxon>Linguloidea</taxon>
        <taxon>Lingulidae</taxon>
        <taxon>Lingula</taxon>
    </lineage>
</organism>
<dbReference type="InterPro" id="IPR002035">
    <property type="entry name" value="VWF_A"/>
</dbReference>
<dbReference type="PROSITE" id="PS50234">
    <property type="entry name" value="VWFA"/>
    <property type="match status" value="1"/>
</dbReference>
<keyword evidence="4" id="KW-1185">Reference proteome</keyword>
<protein>
    <submittedName>
        <fullName evidence="5">Matrilin-4</fullName>
    </submittedName>
</protein>
<dbReference type="CDD" id="cd01450">
    <property type="entry name" value="vWFA_subfamily_ECM"/>
    <property type="match status" value="1"/>
</dbReference>
<dbReference type="PANTHER" id="PTHR24020">
    <property type="entry name" value="COLLAGEN ALPHA"/>
    <property type="match status" value="1"/>
</dbReference>
<dbReference type="SMART" id="SM00327">
    <property type="entry name" value="VWA"/>
    <property type="match status" value="1"/>
</dbReference>